<accession>A0AAD1ZKH0</accession>
<evidence type="ECO:0000313" key="1">
    <source>
        <dbReference type="EMBL" id="CAI9768870.1"/>
    </source>
</evidence>
<dbReference type="PANTHER" id="PTHR34576:SF2">
    <property type="entry name" value="MEMBRANE-ASSOCIATED KINASE REGULATOR 6-RELATED"/>
    <property type="match status" value="1"/>
</dbReference>
<evidence type="ECO:0000313" key="2">
    <source>
        <dbReference type="Proteomes" id="UP000834106"/>
    </source>
</evidence>
<sequence length="252" mass="28515">MENSNPLATESFSYSWLAHKNPSTDFFLNSLKTSSGNSIEVGSKEQNFKFDFPVSASPFSLAHADEIFSDGRIMPIYFERSKPEAFSTSTSAPGMPISSYSMRSRCEQLPEGSLEKKFPGQPRSIRYFFLGKWRKSSKGVLQKCFGFVWPFYKTLACSRKNIRVDDLERKVCEVQSWNNSLQASPRPSTAYSAVDWADKNDVYYGLKKNKSRKSSPRESPRISSSYSCNDCADIESSINEAILYCKRSISTC</sequence>
<reference evidence="1" key="1">
    <citation type="submission" date="2023-05" db="EMBL/GenBank/DDBJ databases">
        <authorList>
            <person name="Huff M."/>
        </authorList>
    </citation>
    <scope>NUCLEOTIDE SEQUENCE</scope>
</reference>
<dbReference type="Proteomes" id="UP000834106">
    <property type="component" value="Chromosome 10"/>
</dbReference>
<organism evidence="1 2">
    <name type="scientific">Fraxinus pennsylvanica</name>
    <dbReference type="NCBI Taxonomy" id="56036"/>
    <lineage>
        <taxon>Eukaryota</taxon>
        <taxon>Viridiplantae</taxon>
        <taxon>Streptophyta</taxon>
        <taxon>Embryophyta</taxon>
        <taxon>Tracheophyta</taxon>
        <taxon>Spermatophyta</taxon>
        <taxon>Magnoliopsida</taxon>
        <taxon>eudicotyledons</taxon>
        <taxon>Gunneridae</taxon>
        <taxon>Pentapetalae</taxon>
        <taxon>asterids</taxon>
        <taxon>lamiids</taxon>
        <taxon>Lamiales</taxon>
        <taxon>Oleaceae</taxon>
        <taxon>Oleeae</taxon>
        <taxon>Fraxinus</taxon>
    </lineage>
</organism>
<keyword evidence="2" id="KW-1185">Reference proteome</keyword>
<dbReference type="EMBL" id="OU503045">
    <property type="protein sequence ID" value="CAI9768870.1"/>
    <property type="molecule type" value="Genomic_DNA"/>
</dbReference>
<dbReference type="AlphaFoldDB" id="A0AAD1ZKH0"/>
<proteinExistence type="predicted"/>
<gene>
    <name evidence="1" type="ORF">FPE_LOCUS17420</name>
</gene>
<evidence type="ECO:0008006" key="3">
    <source>
        <dbReference type="Google" id="ProtNLM"/>
    </source>
</evidence>
<protein>
    <recommendedName>
        <fullName evidence="3">Membrane-associated kinase regulator 6</fullName>
    </recommendedName>
</protein>
<dbReference type="PANTHER" id="PTHR34576">
    <property type="entry name" value="MEMBRANE-ASSOCIATED KINASE REGULATOR 6-RELATED"/>
    <property type="match status" value="1"/>
</dbReference>
<dbReference type="InterPro" id="IPR044699">
    <property type="entry name" value="MAKR6"/>
</dbReference>
<name>A0AAD1ZKH0_9LAMI</name>